<feature type="domain" description="AAA+ ATPase" evidence="5">
    <location>
        <begin position="331"/>
        <end position="471"/>
    </location>
</feature>
<dbReference type="GO" id="GO:0005524">
    <property type="term" value="F:ATP binding"/>
    <property type="evidence" value="ECO:0007669"/>
    <property type="project" value="UniProtKB-KW"/>
</dbReference>
<evidence type="ECO:0000256" key="1">
    <source>
        <dbReference type="ARBA" id="ARBA00010378"/>
    </source>
</evidence>
<dbReference type="InterPro" id="IPR027417">
    <property type="entry name" value="P-loop_NTPase"/>
</dbReference>
<proteinExistence type="inferred from homology"/>
<dbReference type="InterPro" id="IPR003593">
    <property type="entry name" value="AAA+_ATPase"/>
</dbReference>
<dbReference type="EMBL" id="DF967975">
    <property type="protein sequence ID" value="GAP19150.1"/>
    <property type="molecule type" value="Genomic_DNA"/>
</dbReference>
<accession>A0A0M9U2Y4</accession>
<dbReference type="InterPro" id="IPR041627">
    <property type="entry name" value="AAA_lid_6"/>
</dbReference>
<dbReference type="InterPro" id="IPR000641">
    <property type="entry name" value="CbxX/CfxQ"/>
</dbReference>
<dbReference type="RefSeq" id="WP_062419454.1">
    <property type="nucleotide sequence ID" value="NZ_BBXZ01000160.1"/>
</dbReference>
<evidence type="ECO:0000259" key="5">
    <source>
        <dbReference type="SMART" id="SM00382"/>
    </source>
</evidence>
<sequence>MIPRFAPLFSHPLPCPIEIIIGEGLSDSFFSVDGRESNFLTAFHTALREAGYQRIAFVAPHRPVFYLDAESEQLASPEEMSPTASTPQPRAGPLRDRQLLTGGLMNVRANYQPMSDVHAVHLLHALMTDPRPIRTAVVIQQAESWMAFNDSQRTLAGMVGSWLNLPSSSSNQCFCLFSARNQEALREIGPNLPVPELRELIQSAGMAAAANAVYCLPEPAPEEWDAMLYHLETTRGQALPNEERSRLLRWISAEGGSLRTWHERLASLPEWSFAAARAQGWFSSVRRPDLSLDDKLKAVVGRAELKQRLLDFRAWVRLQWAPGRPPQEEAPLLHMVFSGSPGTGKTTFARLVGEILHDAGVLRRGHLVETTPGQMVAQYMGGTAAKTHQIIDSALDGVLFIDEAYGLTEADRGGYGAEALETLLTRMENDRERLVVIAAGYTQKMQRFLDANPGLSRRFPAENRLVFTDLDRDELAEILRQLLHNRGLALHPTLESALEECITGLLRDKDEHFGNAGEMRNLADALEKAYAVRAAAEPHTPAVLLPQDLPKHYQRFLQPQVDCVEDVFRELDSLTGLEAVKRSLRALAYRIQMENQRKALDAAYIPNYPKSHFVFTGNPGTGKTTVARLVGRLFRALGLLSQGHLVEVSRADLVAGYVGQTALKAAQKIKEARGGVLFIDEAYTLSRGGSQDFGREAMDTLVKALEDEGHRLVVIAAGYPEEMQGFLQLNPGLASRFGDPILFPDYTPAELREILSQLAHRDQYQITEEALTHMTALLNQRAAAQKRSFGNARAARNLWEEVKNRHAEAIYTGHARSARHDLGKITLEDVPGWSAPAHTSYAERESSSVYGNSPAHVAKHAECVRESTQQYKAEDRVGKPAPDWKAAPIKLSEALGLKPSASAPVFQNTIRSGCDDSGSFPPPPNPQTW</sequence>
<dbReference type="CDD" id="cd00009">
    <property type="entry name" value="AAA"/>
    <property type="match status" value="2"/>
</dbReference>
<dbReference type="Pfam" id="PF00004">
    <property type="entry name" value="AAA"/>
    <property type="match status" value="2"/>
</dbReference>
<gene>
    <name evidence="6" type="ORF">LSAC_03049</name>
</gene>
<dbReference type="PRINTS" id="PR00819">
    <property type="entry name" value="CBXCFQXSUPER"/>
</dbReference>
<evidence type="ECO:0000313" key="6">
    <source>
        <dbReference type="EMBL" id="GAP19150.1"/>
    </source>
</evidence>
<dbReference type="Pfam" id="PF17866">
    <property type="entry name" value="AAA_lid_6"/>
    <property type="match status" value="1"/>
</dbReference>
<organism evidence="6">
    <name type="scientific">Levilinea saccharolytica</name>
    <dbReference type="NCBI Taxonomy" id="229921"/>
    <lineage>
        <taxon>Bacteria</taxon>
        <taxon>Bacillati</taxon>
        <taxon>Chloroflexota</taxon>
        <taxon>Anaerolineae</taxon>
        <taxon>Anaerolineales</taxon>
        <taxon>Anaerolineaceae</taxon>
        <taxon>Levilinea</taxon>
    </lineage>
</organism>
<dbReference type="PANTHER" id="PTHR43392:SF2">
    <property type="entry name" value="AAA-TYPE ATPASE FAMILY PROTEIN _ ANKYRIN REPEAT FAMILY PROTEIN"/>
    <property type="match status" value="1"/>
</dbReference>
<comment type="similarity">
    <text evidence="1">Belongs to the CbxX/CfxQ family.</text>
</comment>
<reference evidence="6" key="1">
    <citation type="journal article" date="2015" name="Genome Announc.">
        <title>Draft Genome Sequences of Anaerolinea thermolimosa IMO-1, Bellilinea caldifistulae GOMI-1, Leptolinea tardivitalis YMTK-2, Levilinea saccharolytica KIBI-1, Longilinea arvoryzae KOME-1, Previously Described as Members of the Class Anaerolineae (Chloroflexi).</title>
        <authorList>
            <person name="Matsuura N."/>
            <person name="Tourlousse M.D."/>
            <person name="Ohashi A."/>
            <person name="Hugenholtz P."/>
            <person name="Sekiguchi Y."/>
        </authorList>
    </citation>
    <scope>NUCLEOTIDE SEQUENCE</scope>
    <source>
        <strain evidence="6">KIBI-1</strain>
    </source>
</reference>
<keyword evidence="3" id="KW-0067">ATP-binding</keyword>
<feature type="compositionally biased region" description="Pro residues" evidence="4">
    <location>
        <begin position="920"/>
        <end position="929"/>
    </location>
</feature>
<dbReference type="InterPro" id="IPR050773">
    <property type="entry name" value="CbxX/CfxQ_RuBisCO_ESX"/>
</dbReference>
<feature type="region of interest" description="Disordered" evidence="4">
    <location>
        <begin position="907"/>
        <end position="929"/>
    </location>
</feature>
<dbReference type="Gene3D" id="3.40.50.300">
    <property type="entry name" value="P-loop containing nucleotide triphosphate hydrolases"/>
    <property type="match status" value="2"/>
</dbReference>
<dbReference type="Gene3D" id="1.10.8.60">
    <property type="match status" value="2"/>
</dbReference>
<dbReference type="GO" id="GO:0016887">
    <property type="term" value="F:ATP hydrolysis activity"/>
    <property type="evidence" value="ECO:0007669"/>
    <property type="project" value="InterPro"/>
</dbReference>
<evidence type="ECO:0000256" key="3">
    <source>
        <dbReference type="ARBA" id="ARBA00022840"/>
    </source>
</evidence>
<dbReference type="OrthoDB" id="9806903at2"/>
<protein>
    <submittedName>
        <fullName evidence="6">ATPase of the AAA+ class</fullName>
    </submittedName>
</protein>
<feature type="domain" description="AAA+ ATPase" evidence="5">
    <location>
        <begin position="609"/>
        <end position="747"/>
    </location>
</feature>
<evidence type="ECO:0000256" key="4">
    <source>
        <dbReference type="SAM" id="MobiDB-lite"/>
    </source>
</evidence>
<keyword evidence="2" id="KW-0547">Nucleotide-binding</keyword>
<evidence type="ECO:0000256" key="2">
    <source>
        <dbReference type="ARBA" id="ARBA00022741"/>
    </source>
</evidence>
<dbReference type="InterPro" id="IPR003959">
    <property type="entry name" value="ATPase_AAA_core"/>
</dbReference>
<dbReference type="AlphaFoldDB" id="A0A0M9U2Y4"/>
<name>A0A0M9U2Y4_9CHLR</name>
<dbReference type="SUPFAM" id="SSF52540">
    <property type="entry name" value="P-loop containing nucleoside triphosphate hydrolases"/>
    <property type="match status" value="2"/>
</dbReference>
<dbReference type="SMART" id="SM00382">
    <property type="entry name" value="AAA"/>
    <property type="match status" value="2"/>
</dbReference>
<dbReference type="PANTHER" id="PTHR43392">
    <property type="entry name" value="AAA-TYPE ATPASE FAMILY PROTEIN / ANKYRIN REPEAT FAMILY PROTEIN"/>
    <property type="match status" value="1"/>
</dbReference>
<dbReference type="FunFam" id="3.40.50.300:FF:000216">
    <property type="entry name" value="Type VII secretion ATPase EccA"/>
    <property type="match status" value="2"/>
</dbReference>